<dbReference type="EMBL" id="GL385471">
    <property type="protein sequence ID" value="EJT68516.1"/>
    <property type="molecule type" value="Genomic_DNA"/>
</dbReference>
<evidence type="ECO:0000313" key="3">
    <source>
        <dbReference type="Proteomes" id="UP000006039"/>
    </source>
</evidence>
<reference evidence="1" key="3">
    <citation type="submission" date="2010-09" db="EMBL/GenBank/DDBJ databases">
        <title>Annotation of Gaeumannomyces graminis var. tritici R3-111a-1.</title>
        <authorList>
            <consortium name="The Broad Institute Genome Sequencing Platform"/>
            <person name="Ma L.-J."/>
            <person name="Dead R."/>
            <person name="Young S.K."/>
            <person name="Zeng Q."/>
            <person name="Gargeya S."/>
            <person name="Fitzgerald M."/>
            <person name="Haas B."/>
            <person name="Abouelleil A."/>
            <person name="Alvarado L."/>
            <person name="Arachchi H.M."/>
            <person name="Berlin A."/>
            <person name="Brown A."/>
            <person name="Chapman S.B."/>
            <person name="Chen Z."/>
            <person name="Dunbar C."/>
            <person name="Freedman E."/>
            <person name="Gearin G."/>
            <person name="Gellesch M."/>
            <person name="Goldberg J."/>
            <person name="Griggs A."/>
            <person name="Gujja S."/>
            <person name="Heiman D."/>
            <person name="Howarth C."/>
            <person name="Larson L."/>
            <person name="Lui A."/>
            <person name="MacDonald P.J.P."/>
            <person name="Mehta T."/>
            <person name="Montmayeur A."/>
            <person name="Murphy C."/>
            <person name="Neiman D."/>
            <person name="Pearson M."/>
            <person name="Priest M."/>
            <person name="Roberts A."/>
            <person name="Saif S."/>
            <person name="Shea T."/>
            <person name="Shenoy N."/>
            <person name="Sisk P."/>
            <person name="Stolte C."/>
            <person name="Sykes S."/>
            <person name="Yandava C."/>
            <person name="Wortman J."/>
            <person name="Nusbaum C."/>
            <person name="Birren B."/>
        </authorList>
    </citation>
    <scope>NUCLEOTIDE SEQUENCE</scope>
    <source>
        <strain evidence="1">R3-111a-1</strain>
    </source>
</reference>
<accession>J3PK67</accession>
<proteinExistence type="predicted"/>
<reference evidence="3" key="1">
    <citation type="submission" date="2010-07" db="EMBL/GenBank/DDBJ databases">
        <title>The genome sequence of Gaeumannomyces graminis var. tritici strain R3-111a-1.</title>
        <authorList>
            <consortium name="The Broad Institute Genome Sequencing Platform"/>
            <person name="Ma L.-J."/>
            <person name="Dead R."/>
            <person name="Young S."/>
            <person name="Zeng Q."/>
            <person name="Koehrsen M."/>
            <person name="Alvarado L."/>
            <person name="Berlin A."/>
            <person name="Chapman S.B."/>
            <person name="Chen Z."/>
            <person name="Freedman E."/>
            <person name="Gellesch M."/>
            <person name="Goldberg J."/>
            <person name="Griggs A."/>
            <person name="Gujja S."/>
            <person name="Heilman E.R."/>
            <person name="Heiman D."/>
            <person name="Hepburn T."/>
            <person name="Howarth C."/>
            <person name="Jen D."/>
            <person name="Larson L."/>
            <person name="Mehta T."/>
            <person name="Neiman D."/>
            <person name="Pearson M."/>
            <person name="Roberts A."/>
            <person name="Saif S."/>
            <person name="Shea T."/>
            <person name="Shenoy N."/>
            <person name="Sisk P."/>
            <person name="Stolte C."/>
            <person name="Sykes S."/>
            <person name="Walk T."/>
            <person name="White J."/>
            <person name="Yandava C."/>
            <person name="Haas B."/>
            <person name="Nusbaum C."/>
            <person name="Birren B."/>
        </authorList>
    </citation>
    <scope>NUCLEOTIDE SEQUENCE [LARGE SCALE GENOMIC DNA]</scope>
    <source>
        <strain evidence="3">R3-111a-1</strain>
    </source>
</reference>
<gene>
    <name evidence="2" type="primary">20354372</name>
    <name evidence="1" type="ORF">GGTG_13914</name>
</gene>
<reference evidence="2" key="4">
    <citation type="journal article" date="2015" name="G3 (Bethesda)">
        <title>Genome sequences of three phytopathogenic species of the Magnaporthaceae family of fungi.</title>
        <authorList>
            <person name="Okagaki L.H."/>
            <person name="Nunes C.C."/>
            <person name="Sailsbery J."/>
            <person name="Clay B."/>
            <person name="Brown D."/>
            <person name="John T."/>
            <person name="Oh Y."/>
            <person name="Young N."/>
            <person name="Fitzgerald M."/>
            <person name="Haas B.J."/>
            <person name="Zeng Q."/>
            <person name="Young S."/>
            <person name="Adiconis X."/>
            <person name="Fan L."/>
            <person name="Levin J.Z."/>
            <person name="Mitchell T.K."/>
            <person name="Okubara P.A."/>
            <person name="Farman M.L."/>
            <person name="Kohn L.M."/>
            <person name="Birren B."/>
            <person name="Ma L.-J."/>
            <person name="Dean R.A."/>
        </authorList>
    </citation>
    <scope>NUCLEOTIDE SEQUENCE</scope>
    <source>
        <strain evidence="2">R3-111a-1</strain>
    </source>
</reference>
<dbReference type="HOGENOM" id="CLU_2638214_0_0_1"/>
<dbReference type="Proteomes" id="UP000006039">
    <property type="component" value="Unassembled WGS sequence"/>
</dbReference>
<evidence type="ECO:0000313" key="2">
    <source>
        <dbReference type="EnsemblFungi" id="EJT68516"/>
    </source>
</evidence>
<reference evidence="2" key="5">
    <citation type="submission" date="2018-04" db="UniProtKB">
        <authorList>
            <consortium name="EnsemblFungi"/>
        </authorList>
    </citation>
    <scope>IDENTIFICATION</scope>
    <source>
        <strain evidence="2">R3-111a-1</strain>
    </source>
</reference>
<dbReference type="VEuPathDB" id="FungiDB:GGTG_13914"/>
<organism evidence="1">
    <name type="scientific">Gaeumannomyces tritici (strain R3-111a-1)</name>
    <name type="common">Wheat and barley take-all root rot fungus</name>
    <name type="synonym">Gaeumannomyces graminis var. tritici</name>
    <dbReference type="NCBI Taxonomy" id="644352"/>
    <lineage>
        <taxon>Eukaryota</taxon>
        <taxon>Fungi</taxon>
        <taxon>Dikarya</taxon>
        <taxon>Ascomycota</taxon>
        <taxon>Pezizomycotina</taxon>
        <taxon>Sordariomycetes</taxon>
        <taxon>Sordariomycetidae</taxon>
        <taxon>Magnaporthales</taxon>
        <taxon>Magnaporthaceae</taxon>
        <taxon>Gaeumannomyces</taxon>
    </lineage>
</organism>
<evidence type="ECO:0000313" key="1">
    <source>
        <dbReference type="EMBL" id="EJT68516.1"/>
    </source>
</evidence>
<dbReference type="GeneID" id="20354372"/>
<sequence>MTEVDPTSVPLDASHAVMLLTGQLTNKRHSAHPPYDASMKRLISKEMCYHARLVRDGGRPAIPMEFMELVLLLFGTG</sequence>
<protein>
    <submittedName>
        <fullName evidence="1 2">Uncharacterized protein</fullName>
    </submittedName>
</protein>
<keyword evidence="3" id="KW-1185">Reference proteome</keyword>
<dbReference type="EnsemblFungi" id="EJT68516">
    <property type="protein sequence ID" value="EJT68516"/>
    <property type="gene ID" value="GGTG_13914"/>
</dbReference>
<name>J3PK67_GAET3</name>
<reference evidence="1" key="2">
    <citation type="submission" date="2010-07" db="EMBL/GenBank/DDBJ databases">
        <authorList>
            <consortium name="The Broad Institute Genome Sequencing Platform"/>
            <consortium name="Broad Institute Genome Sequencing Center for Infectious Disease"/>
            <person name="Ma L.-J."/>
            <person name="Dead R."/>
            <person name="Young S."/>
            <person name="Zeng Q."/>
            <person name="Koehrsen M."/>
            <person name="Alvarado L."/>
            <person name="Berlin A."/>
            <person name="Chapman S.B."/>
            <person name="Chen Z."/>
            <person name="Freedman E."/>
            <person name="Gellesch M."/>
            <person name="Goldberg J."/>
            <person name="Griggs A."/>
            <person name="Gujja S."/>
            <person name="Heilman E.R."/>
            <person name="Heiman D."/>
            <person name="Hepburn T."/>
            <person name="Howarth C."/>
            <person name="Jen D."/>
            <person name="Larson L."/>
            <person name="Mehta T."/>
            <person name="Neiman D."/>
            <person name="Pearson M."/>
            <person name="Roberts A."/>
            <person name="Saif S."/>
            <person name="Shea T."/>
            <person name="Shenoy N."/>
            <person name="Sisk P."/>
            <person name="Stolte C."/>
            <person name="Sykes S."/>
            <person name="Walk T."/>
            <person name="White J."/>
            <person name="Yandava C."/>
            <person name="Haas B."/>
            <person name="Nusbaum C."/>
            <person name="Birren B."/>
        </authorList>
    </citation>
    <scope>NUCLEOTIDE SEQUENCE</scope>
    <source>
        <strain evidence="1">R3-111a-1</strain>
    </source>
</reference>
<dbReference type="RefSeq" id="XP_009230102.1">
    <property type="nucleotide sequence ID" value="XM_009231838.1"/>
</dbReference>
<dbReference type="AlphaFoldDB" id="J3PK67"/>